<feature type="transmembrane region" description="Helical" evidence="1">
    <location>
        <begin position="226"/>
        <end position="248"/>
    </location>
</feature>
<proteinExistence type="predicted"/>
<dbReference type="EMBL" id="CP036267">
    <property type="protein sequence ID" value="QDT34282.1"/>
    <property type="molecule type" value="Genomic_DNA"/>
</dbReference>
<dbReference type="KEGG" id="tpol:Mal48_35420"/>
<feature type="transmembrane region" description="Helical" evidence="1">
    <location>
        <begin position="490"/>
        <end position="516"/>
    </location>
</feature>
<dbReference type="Proteomes" id="UP000315724">
    <property type="component" value="Chromosome"/>
</dbReference>
<keyword evidence="1" id="KW-0812">Transmembrane</keyword>
<feature type="transmembrane region" description="Helical" evidence="1">
    <location>
        <begin position="367"/>
        <end position="389"/>
    </location>
</feature>
<feature type="transmembrane region" description="Helical" evidence="1">
    <location>
        <begin position="294"/>
        <end position="312"/>
    </location>
</feature>
<dbReference type="OrthoDB" id="278798at2"/>
<feature type="transmembrane region" description="Helical" evidence="1">
    <location>
        <begin position="17"/>
        <end position="35"/>
    </location>
</feature>
<evidence type="ECO:0000256" key="1">
    <source>
        <dbReference type="SAM" id="Phobius"/>
    </source>
</evidence>
<organism evidence="2 3">
    <name type="scientific">Thalassoglobus polymorphus</name>
    <dbReference type="NCBI Taxonomy" id="2527994"/>
    <lineage>
        <taxon>Bacteria</taxon>
        <taxon>Pseudomonadati</taxon>
        <taxon>Planctomycetota</taxon>
        <taxon>Planctomycetia</taxon>
        <taxon>Planctomycetales</taxon>
        <taxon>Planctomycetaceae</taxon>
        <taxon>Thalassoglobus</taxon>
    </lineage>
</organism>
<keyword evidence="1" id="KW-1133">Transmembrane helix</keyword>
<feature type="transmembrane region" description="Helical" evidence="1">
    <location>
        <begin position="414"/>
        <end position="438"/>
    </location>
</feature>
<evidence type="ECO:0000313" key="2">
    <source>
        <dbReference type="EMBL" id="QDT34282.1"/>
    </source>
</evidence>
<reference evidence="2 3" key="1">
    <citation type="submission" date="2019-02" db="EMBL/GenBank/DDBJ databases">
        <title>Deep-cultivation of Planctomycetes and their phenomic and genomic characterization uncovers novel biology.</title>
        <authorList>
            <person name="Wiegand S."/>
            <person name="Jogler M."/>
            <person name="Boedeker C."/>
            <person name="Pinto D."/>
            <person name="Vollmers J."/>
            <person name="Rivas-Marin E."/>
            <person name="Kohn T."/>
            <person name="Peeters S.H."/>
            <person name="Heuer A."/>
            <person name="Rast P."/>
            <person name="Oberbeckmann S."/>
            <person name="Bunk B."/>
            <person name="Jeske O."/>
            <person name="Meyerdierks A."/>
            <person name="Storesund J.E."/>
            <person name="Kallscheuer N."/>
            <person name="Luecker S."/>
            <person name="Lage O.M."/>
            <person name="Pohl T."/>
            <person name="Merkel B.J."/>
            <person name="Hornburger P."/>
            <person name="Mueller R.-W."/>
            <person name="Bruemmer F."/>
            <person name="Labrenz M."/>
            <person name="Spormann A.M."/>
            <person name="Op den Camp H."/>
            <person name="Overmann J."/>
            <person name="Amann R."/>
            <person name="Jetten M.S.M."/>
            <person name="Mascher T."/>
            <person name="Medema M.H."/>
            <person name="Devos D.P."/>
            <person name="Kaster A.-K."/>
            <person name="Ovreas L."/>
            <person name="Rohde M."/>
            <person name="Galperin M.Y."/>
            <person name="Jogler C."/>
        </authorList>
    </citation>
    <scope>NUCLEOTIDE SEQUENCE [LARGE SCALE GENOMIC DNA]</scope>
    <source>
        <strain evidence="2 3">Mal48</strain>
    </source>
</reference>
<keyword evidence="3" id="KW-1185">Reference proteome</keyword>
<feature type="transmembrane region" description="Helical" evidence="1">
    <location>
        <begin position="327"/>
        <end position="346"/>
    </location>
</feature>
<name>A0A517QRL8_9PLAN</name>
<protein>
    <submittedName>
        <fullName evidence="2">ABC-2 family transporter protein</fullName>
    </submittedName>
</protein>
<gene>
    <name evidence="2" type="ORF">Mal48_35420</name>
</gene>
<dbReference type="AlphaFoldDB" id="A0A517QRL8"/>
<feature type="transmembrane region" description="Helical" evidence="1">
    <location>
        <begin position="93"/>
        <end position="122"/>
    </location>
</feature>
<dbReference type="RefSeq" id="WP_145201982.1">
    <property type="nucleotide sequence ID" value="NZ_CP036267.1"/>
</dbReference>
<feature type="transmembrane region" description="Helical" evidence="1">
    <location>
        <begin position="42"/>
        <end position="62"/>
    </location>
</feature>
<feature type="transmembrane region" description="Helical" evidence="1">
    <location>
        <begin position="203"/>
        <end position="220"/>
    </location>
</feature>
<sequence>MNIWKTLIWKEFHEQKWKLLSLIGIVLAILIAGLIESEGKDLVGVVAVIYSYVLLAPLYLGMGVSSGEQSSNSIGFVRTLPFSSWKIGLVRVVVGWFVLAIPLLVSMIVLMCAAAVLTRLGLLNPNTLQELFIGRKVSANFSLFLVHMLGLGVCTNLYAWIVAITVNQKSDLRAGLIGIVLIVLLFYVGMVSVSSASAPKSAGLVRLTIFSITPAFYLMLDRFFQQPHLLFAFCIQAGTIITLCAITARRYGGKRVLSLDFLNRFQFVPEQSQSKLGPPIKSARSSLFWMQYRQSIPVVVAGITVVLLLSGMEQMSQERSRFILDQFAPFMGCVLALIIGTGTFVHELEPNLYTFWRSRPISPRRWFWLKYFAGAIVIVGCFDLPMTALHRITTHIPSPELIHPMFRQEYYRELVLYGVSSIFPILLHLFVYSMAALAACSVRHPVYSPILAVCGALAIILGPEAIYSLHPISFLSAWGDVSSGHTGYDPWFALLAGPLILGPFIIGGATLSGWLIKKEISLSPG</sequence>
<feature type="transmembrane region" description="Helical" evidence="1">
    <location>
        <begin position="172"/>
        <end position="191"/>
    </location>
</feature>
<feature type="transmembrane region" description="Helical" evidence="1">
    <location>
        <begin position="143"/>
        <end position="166"/>
    </location>
</feature>
<accession>A0A517QRL8</accession>
<feature type="transmembrane region" description="Helical" evidence="1">
    <location>
        <begin position="450"/>
        <end position="470"/>
    </location>
</feature>
<keyword evidence="1" id="KW-0472">Membrane</keyword>
<evidence type="ECO:0000313" key="3">
    <source>
        <dbReference type="Proteomes" id="UP000315724"/>
    </source>
</evidence>